<comment type="similarity">
    <text evidence="5">Belongs to the Orn/Lys/Arg decarboxylase class-II family. LysA subfamily.</text>
</comment>
<feature type="binding site" evidence="5">
    <location>
        <position position="239"/>
    </location>
    <ligand>
        <name>pyridoxal 5'-phosphate</name>
        <dbReference type="ChEBI" id="CHEBI:597326"/>
    </ligand>
</feature>
<keyword evidence="3 5" id="KW-0663">Pyridoxal phosphate</keyword>
<feature type="binding site" evidence="5">
    <location>
        <begin position="274"/>
        <end position="277"/>
    </location>
    <ligand>
        <name>pyridoxal 5'-phosphate</name>
        <dbReference type="ChEBI" id="CHEBI:597326"/>
    </ligand>
</feature>
<dbReference type="InterPro" id="IPR002986">
    <property type="entry name" value="DAP_deCOOHase_LysA"/>
</dbReference>
<evidence type="ECO:0000259" key="10">
    <source>
        <dbReference type="Pfam" id="PF02784"/>
    </source>
</evidence>
<keyword evidence="5" id="KW-0028">Amino-acid biosynthesis</keyword>
<dbReference type="AlphaFoldDB" id="A0A6M4H0P9"/>
<comment type="pathway">
    <text evidence="5 8">Amino-acid biosynthesis; L-lysine biosynthesis via DAP pathway; L-lysine from DL-2,6-diaminopimelate: step 1/1.</text>
</comment>
<gene>
    <name evidence="5 11" type="primary">lysA</name>
    <name evidence="11" type="ORF">DSM104443_04173</name>
</gene>
<dbReference type="RefSeq" id="WP_171095844.1">
    <property type="nucleotide sequence ID" value="NZ_CP053069.1"/>
</dbReference>
<dbReference type="InterPro" id="IPR029066">
    <property type="entry name" value="PLP-binding_barrel"/>
</dbReference>
<dbReference type="GO" id="GO:0009089">
    <property type="term" value="P:lysine biosynthetic process via diaminopimelate"/>
    <property type="evidence" value="ECO:0007669"/>
    <property type="project" value="UniProtKB-UniRule"/>
</dbReference>
<comment type="cofactor">
    <cofactor evidence="1 5 7 8">
        <name>pyridoxal 5'-phosphate</name>
        <dbReference type="ChEBI" id="CHEBI:597326"/>
    </cofactor>
</comment>
<dbReference type="EC" id="4.1.1.20" evidence="5 6"/>
<dbReference type="EMBL" id="CP053069">
    <property type="protein sequence ID" value="QJR13079.1"/>
    <property type="molecule type" value="Genomic_DNA"/>
</dbReference>
<dbReference type="PANTHER" id="PTHR43727:SF2">
    <property type="entry name" value="GROUP IV DECARBOXYLASE"/>
    <property type="match status" value="1"/>
</dbReference>
<dbReference type="PANTHER" id="PTHR43727">
    <property type="entry name" value="DIAMINOPIMELATE DECARBOXYLASE"/>
    <property type="match status" value="1"/>
</dbReference>
<evidence type="ECO:0000256" key="2">
    <source>
        <dbReference type="ARBA" id="ARBA00022793"/>
    </source>
</evidence>
<dbReference type="FunFam" id="3.20.20.10:FF:000003">
    <property type="entry name" value="Diaminopimelate decarboxylase"/>
    <property type="match status" value="1"/>
</dbReference>
<feature type="domain" description="Orn/DAP/Arg decarboxylase 2 N-terminal" evidence="10">
    <location>
        <begin position="36"/>
        <end position="281"/>
    </location>
</feature>
<dbReference type="SUPFAM" id="SSF51419">
    <property type="entry name" value="PLP-binding barrel"/>
    <property type="match status" value="1"/>
</dbReference>
<dbReference type="PROSITE" id="PS00878">
    <property type="entry name" value="ODR_DC_2_1"/>
    <property type="match status" value="1"/>
</dbReference>
<keyword evidence="5 8" id="KW-0457">Lysine biosynthesis</keyword>
<feature type="active site" description="Proton donor" evidence="7">
    <location>
        <position position="343"/>
    </location>
</feature>
<feature type="binding site" evidence="5">
    <location>
        <position position="371"/>
    </location>
    <ligand>
        <name>pyridoxal 5'-phosphate</name>
        <dbReference type="ChEBI" id="CHEBI:597326"/>
    </ligand>
</feature>
<dbReference type="Proteomes" id="UP000501534">
    <property type="component" value="Chromosome"/>
</dbReference>
<dbReference type="InterPro" id="IPR022643">
    <property type="entry name" value="De-COase2_C"/>
</dbReference>
<dbReference type="GO" id="GO:0008836">
    <property type="term" value="F:diaminopimelate decarboxylase activity"/>
    <property type="evidence" value="ECO:0007669"/>
    <property type="project" value="UniProtKB-UniRule"/>
</dbReference>
<keyword evidence="2 5" id="KW-0210">Decarboxylase</keyword>
<evidence type="ECO:0000256" key="5">
    <source>
        <dbReference type="HAMAP-Rule" id="MF_02120"/>
    </source>
</evidence>
<dbReference type="GO" id="GO:0030170">
    <property type="term" value="F:pyridoxal phosphate binding"/>
    <property type="evidence" value="ECO:0007669"/>
    <property type="project" value="UniProtKB-UniRule"/>
</dbReference>
<name>A0A6M4H0P9_9PROT</name>
<dbReference type="UniPathway" id="UPA00034">
    <property type="reaction ID" value="UER00027"/>
</dbReference>
<reference evidence="11 12" key="1">
    <citation type="submission" date="2020-04" db="EMBL/GenBank/DDBJ databases">
        <title>Usitatibacter rugosus gen. nov., sp. nov. and Usitatibacter palustris sp. nov., novel members of Usitatibacteraceae fam. nov. within the order Nitrosomonadales isolated from soil.</title>
        <authorList>
            <person name="Huber K.J."/>
            <person name="Neumann-Schaal M."/>
            <person name="Geppert A."/>
            <person name="Luckner M."/>
            <person name="Wanner G."/>
            <person name="Overmann J."/>
        </authorList>
    </citation>
    <scope>NUCLEOTIDE SEQUENCE [LARGE SCALE GENOMIC DNA]</scope>
    <source>
        <strain evidence="11 12">0125_3</strain>
    </source>
</reference>
<feature type="binding site" evidence="5">
    <location>
        <position position="317"/>
    </location>
    <ligand>
        <name>substrate</name>
    </ligand>
</feature>
<dbReference type="Gene3D" id="3.20.20.10">
    <property type="entry name" value="Alanine racemase"/>
    <property type="match status" value="1"/>
</dbReference>
<feature type="domain" description="Orn/DAP/Arg decarboxylase 2 C-terminal" evidence="9">
    <location>
        <begin position="29"/>
        <end position="369"/>
    </location>
</feature>
<accession>A0A6M4H0P9</accession>
<feature type="binding site" evidence="5">
    <location>
        <position position="277"/>
    </location>
    <ligand>
        <name>substrate</name>
    </ligand>
</feature>
<evidence type="ECO:0000256" key="4">
    <source>
        <dbReference type="ARBA" id="ARBA00023239"/>
    </source>
</evidence>
<evidence type="ECO:0000256" key="7">
    <source>
        <dbReference type="PIRSR" id="PIRSR600183-50"/>
    </source>
</evidence>
<keyword evidence="12" id="KW-1185">Reference proteome</keyword>
<evidence type="ECO:0000256" key="8">
    <source>
        <dbReference type="RuleBase" id="RU003738"/>
    </source>
</evidence>
<evidence type="ECO:0000313" key="11">
    <source>
        <dbReference type="EMBL" id="QJR13079.1"/>
    </source>
</evidence>
<dbReference type="SUPFAM" id="SSF50621">
    <property type="entry name" value="Alanine racemase C-terminal domain-like"/>
    <property type="match status" value="1"/>
</dbReference>
<dbReference type="Pfam" id="PF00278">
    <property type="entry name" value="Orn_DAP_Arg_deC"/>
    <property type="match status" value="1"/>
</dbReference>
<dbReference type="NCBIfam" id="TIGR01048">
    <property type="entry name" value="lysA"/>
    <property type="match status" value="1"/>
</dbReference>
<comment type="catalytic activity">
    <reaction evidence="5 8">
        <text>meso-2,6-diaminopimelate + H(+) = L-lysine + CO2</text>
        <dbReference type="Rhea" id="RHEA:15101"/>
        <dbReference type="ChEBI" id="CHEBI:15378"/>
        <dbReference type="ChEBI" id="CHEBI:16526"/>
        <dbReference type="ChEBI" id="CHEBI:32551"/>
        <dbReference type="ChEBI" id="CHEBI:57791"/>
        <dbReference type="EC" id="4.1.1.20"/>
    </reaction>
</comment>
<comment type="subunit">
    <text evidence="5">Homodimer.</text>
</comment>
<evidence type="ECO:0000313" key="12">
    <source>
        <dbReference type="Proteomes" id="UP000501534"/>
    </source>
</evidence>
<keyword evidence="4 5" id="KW-0456">Lyase</keyword>
<dbReference type="InterPro" id="IPR022653">
    <property type="entry name" value="De-COase2_pyr-phos_BS"/>
</dbReference>
<dbReference type="CDD" id="cd06828">
    <property type="entry name" value="PLPDE_III_DapDC"/>
    <property type="match status" value="1"/>
</dbReference>
<dbReference type="InterPro" id="IPR022644">
    <property type="entry name" value="De-COase2_N"/>
</dbReference>
<feature type="binding site" evidence="5">
    <location>
        <position position="371"/>
    </location>
    <ligand>
        <name>substrate</name>
    </ligand>
</feature>
<evidence type="ECO:0000256" key="3">
    <source>
        <dbReference type="ARBA" id="ARBA00022898"/>
    </source>
</evidence>
<proteinExistence type="inferred from homology"/>
<sequence length="418" mass="45199">MSTLQRKDGALAMEGVPLEEVARRFGTPCYVYSRSMIEAAYREFDEGLAGVDHLVCYAVKANSNLAILDVLRRLGSGFDIVSGGELSRVRAAGGESSKILFSGVGKSEAEIRFALGERIRCFNVESEPELERLNALAGAAGTKAAVSLRVNPDVDAKTHPYISTGLAGNKFGIPYGRSLEVYRHAARLPHLVVSGIDCHIGSQILEASPLEEAVDRVLELADAVIAAGIPLHHVDFGGGFGIRYREGDRTMDVGHYTRKLAQRMQGRGLQVLLEPGRYIVGNAGVLLTRVEYLKLDKAKRFAVVDASMSELIRPALYEAWHEIVPVTEAPRERATYDVVGPICESSDVLGTGRELAIAEGDLLAILSAGAYAMAMASNYNTRPRPPEALVDGDRILAIRARESVESLYAGESTLDKAE</sequence>
<feature type="modified residue" description="N6-(pyridoxal phosphate)lysine" evidence="5 7">
    <location>
        <position position="60"/>
    </location>
</feature>
<dbReference type="PRINTS" id="PR01181">
    <property type="entry name" value="DAPDCRBXLASE"/>
</dbReference>
<comment type="function">
    <text evidence="5">Specifically catalyzes the decarboxylation of meso-diaminopimelate (meso-DAP) to L-lysine.</text>
</comment>
<organism evidence="11 12">
    <name type="scientific">Usitatibacter rugosus</name>
    <dbReference type="NCBI Taxonomy" id="2732067"/>
    <lineage>
        <taxon>Bacteria</taxon>
        <taxon>Pseudomonadati</taxon>
        <taxon>Pseudomonadota</taxon>
        <taxon>Betaproteobacteria</taxon>
        <taxon>Nitrosomonadales</taxon>
        <taxon>Usitatibacteraceae</taxon>
        <taxon>Usitatibacter</taxon>
    </lineage>
</organism>
<dbReference type="Pfam" id="PF02784">
    <property type="entry name" value="Orn_Arg_deC_N"/>
    <property type="match status" value="1"/>
</dbReference>
<dbReference type="HAMAP" id="MF_02120">
    <property type="entry name" value="LysA"/>
    <property type="match status" value="1"/>
</dbReference>
<evidence type="ECO:0000256" key="6">
    <source>
        <dbReference type="NCBIfam" id="TIGR01048"/>
    </source>
</evidence>
<evidence type="ECO:0000256" key="1">
    <source>
        <dbReference type="ARBA" id="ARBA00001933"/>
    </source>
</evidence>
<dbReference type="KEGG" id="uru:DSM104443_04173"/>
<dbReference type="InterPro" id="IPR000183">
    <property type="entry name" value="Orn/DAP/Arg_de-COase"/>
</dbReference>
<feature type="binding site" evidence="5">
    <location>
        <position position="313"/>
    </location>
    <ligand>
        <name>substrate</name>
    </ligand>
</feature>
<evidence type="ECO:0000259" key="9">
    <source>
        <dbReference type="Pfam" id="PF00278"/>
    </source>
</evidence>
<dbReference type="PRINTS" id="PR01179">
    <property type="entry name" value="ODADCRBXLASE"/>
</dbReference>
<feature type="binding site" evidence="5">
    <location>
        <position position="344"/>
    </location>
    <ligand>
        <name>substrate</name>
    </ligand>
</feature>
<protein>
    <recommendedName>
        <fullName evidence="5 6">Diaminopimelate decarboxylase</fullName>
        <shortName evidence="5">DAP decarboxylase</shortName>
        <shortName evidence="5">DAPDC</shortName>
        <ecNumber evidence="5 6">4.1.1.20</ecNumber>
    </recommendedName>
</protein>
<dbReference type="Gene3D" id="2.40.37.10">
    <property type="entry name" value="Lyase, Ornithine Decarboxylase, Chain A, domain 1"/>
    <property type="match status" value="1"/>
</dbReference>
<dbReference type="InterPro" id="IPR009006">
    <property type="entry name" value="Ala_racemase/Decarboxylase_C"/>
</dbReference>